<evidence type="ECO:0000256" key="2">
    <source>
        <dbReference type="ARBA" id="ARBA00008554"/>
    </source>
</evidence>
<dbReference type="AlphaFoldDB" id="A0A4D5RA02"/>
<keyword evidence="7 12" id="KW-0249">Electron transport</keyword>
<evidence type="ECO:0000313" key="13">
    <source>
        <dbReference type="EMBL" id="MIC89022.1"/>
    </source>
</evidence>
<dbReference type="InterPro" id="IPR003197">
    <property type="entry name" value="QCR7"/>
</dbReference>
<evidence type="ECO:0000256" key="4">
    <source>
        <dbReference type="ARBA" id="ARBA00022448"/>
    </source>
</evidence>
<comment type="subunit">
    <text evidence="10">Component of the ubiquinol-cytochrome c oxidoreductase (cytochrome b-c1 complex, complex III, CIII), a multisubunit enzyme composed of 3 respiratory subunits cytochrome b, cytochrome c1 and Rieske protein, 2 core protein subunits, and additional low-molecular weight protein subunits. The complex exists as an obligatory dimer and forms supercomplexes (SCs) in the inner mitochondrial membrane with cytochrome c oxidase (complex IV, CIV).</text>
</comment>
<dbReference type="FunFam" id="1.10.1090.10:FF:000001">
    <property type="entry name" value="Cytochrome b-c1 complex subunit 7"/>
    <property type="match status" value="1"/>
</dbReference>
<keyword evidence="5 12" id="KW-0679">Respiratory chain</keyword>
<reference evidence="13" key="1">
    <citation type="journal article" date="2018" name="Toxicon">
        <title>Venom-gland transcriptomics and venom proteomics of the giant Florida blue centipede, Scolopendra viridis.</title>
        <authorList>
            <person name="Ward M.J."/>
            <person name="Rokyta D.R."/>
        </authorList>
    </citation>
    <scope>NUCLEOTIDE SEQUENCE</scope>
    <source>
        <tissue evidence="13">Venom gland</tissue>
    </source>
</reference>
<comment type="subunit">
    <text evidence="11">Component of the ubiquinol-cytochrome c oxidoreductase (cytochrome b-c1 complex, complex III, CIII), a multisubunit enzyme composed of 11 subunits. The complex is composed of 3 respiratory subunits cytochrome b, cytochrome c1 and Rieske protein UQCRFS1, 2 core protein subunits UQCRC1/QCR1 and UQCRC2/QCR2, and 6 low-molecular weight protein subunits UQCRH/QCR6, UQCRB/QCR7, UQCRQ/QCR8, UQCR10/QCR9, UQCR11/QCR10 and subunit 9, the cleavage product of Rieske protein UQCRFS1. The complex exists as an obligatory dimer and forms supercomplexes (SCs) in the inner mitochondrial membrane with NADH-ubiquinone oxidoreductase (complex I, CI) and cytochrome c oxidase (complex IV, CIV), resulting in different assemblies (supercomplex SCI(1)III(2)IV(1) and megacomplex MCI(2)III(2)IV(2)).</text>
</comment>
<keyword evidence="6 12" id="KW-0999">Mitochondrion inner membrane</keyword>
<evidence type="ECO:0000256" key="1">
    <source>
        <dbReference type="ARBA" id="ARBA00004443"/>
    </source>
</evidence>
<evidence type="ECO:0000256" key="12">
    <source>
        <dbReference type="PIRNR" id="PIRNR000022"/>
    </source>
</evidence>
<dbReference type="Gene3D" id="1.10.1090.10">
    <property type="entry name" value="Cytochrome b-c1 complex subunit 7"/>
    <property type="match status" value="1"/>
</dbReference>
<dbReference type="PIRSF" id="PIRSF000022">
    <property type="entry name" value="Bc1_14K"/>
    <property type="match status" value="1"/>
</dbReference>
<dbReference type="Pfam" id="PF02271">
    <property type="entry name" value="UCR_14kD"/>
    <property type="match status" value="1"/>
</dbReference>
<evidence type="ECO:0000256" key="6">
    <source>
        <dbReference type="ARBA" id="ARBA00022792"/>
    </source>
</evidence>
<sequence length="110" mass="13412">MAGLPVRFLRHASSFSRINYNLRGWNKYGLLQEDLLYEDEEVKEALRRLPQEVKDERNFRMITAIHHSMCHKYLPKEKWTKMEEDISYLKPYLDEVRKENLEKAEWDKKP</sequence>
<keyword evidence="4 12" id="KW-0813">Transport</keyword>
<organism evidence="13">
    <name type="scientific">Scolopendra viridis</name>
    <name type="common">Giant centipede</name>
    <dbReference type="NCBI Taxonomy" id="118503"/>
    <lineage>
        <taxon>Eukaryota</taxon>
        <taxon>Metazoa</taxon>
        <taxon>Ecdysozoa</taxon>
        <taxon>Arthropoda</taxon>
        <taxon>Myriapoda</taxon>
        <taxon>Chilopoda</taxon>
        <taxon>Pleurostigmophora</taxon>
        <taxon>Scolopendromorpha</taxon>
        <taxon>Scolopendridae</taxon>
        <taxon>Scolopendra</taxon>
    </lineage>
</organism>
<proteinExistence type="inferred from homology"/>
<comment type="function">
    <text evidence="12">Component of the ubiquinol-cytochrome c oxidoreductase, a multisubunit transmembrane complex that is part of the mitochondrial electron transport chain which drives oxidative phosphorylation.</text>
</comment>
<dbReference type="GO" id="GO:0006122">
    <property type="term" value="P:mitochondrial electron transport, ubiquinol to cytochrome c"/>
    <property type="evidence" value="ECO:0007669"/>
    <property type="project" value="InterPro"/>
</dbReference>
<dbReference type="PANTHER" id="PTHR12022">
    <property type="entry name" value="UBIQUINOL-CYTOCHROME C REDUCTASE COMPLEX 14 KD PROTEIN"/>
    <property type="match status" value="1"/>
</dbReference>
<dbReference type="PANTHER" id="PTHR12022:SF0">
    <property type="entry name" value="CYTOCHROME B-C1 COMPLEX SUBUNIT 7"/>
    <property type="match status" value="1"/>
</dbReference>
<dbReference type="GO" id="GO:0045275">
    <property type="term" value="C:respiratory chain complex III"/>
    <property type="evidence" value="ECO:0007669"/>
    <property type="project" value="InterPro"/>
</dbReference>
<keyword evidence="9 12" id="KW-0472">Membrane</keyword>
<evidence type="ECO:0000256" key="9">
    <source>
        <dbReference type="ARBA" id="ARBA00023136"/>
    </source>
</evidence>
<protein>
    <recommendedName>
        <fullName evidence="3 12">Cytochrome b-c1 complex subunit 7</fullName>
    </recommendedName>
</protein>
<evidence type="ECO:0000256" key="8">
    <source>
        <dbReference type="ARBA" id="ARBA00023128"/>
    </source>
</evidence>
<evidence type="ECO:0000256" key="7">
    <source>
        <dbReference type="ARBA" id="ARBA00022982"/>
    </source>
</evidence>
<evidence type="ECO:0000256" key="3">
    <source>
        <dbReference type="ARBA" id="ARBA00016323"/>
    </source>
</evidence>
<evidence type="ECO:0000256" key="5">
    <source>
        <dbReference type="ARBA" id="ARBA00022660"/>
    </source>
</evidence>
<keyword evidence="8 12" id="KW-0496">Mitochondrion</keyword>
<accession>A0A4D5RA02</accession>
<evidence type="ECO:0000256" key="10">
    <source>
        <dbReference type="ARBA" id="ARBA00038521"/>
    </source>
</evidence>
<comment type="subcellular location">
    <subcellularLocation>
        <location evidence="1">Mitochondrion inner membrane</location>
        <topology evidence="1">Peripheral membrane protein</topology>
        <orientation evidence="1">Matrix side</orientation>
    </subcellularLocation>
</comment>
<comment type="similarity">
    <text evidence="2 12">Belongs to the UQCRB/QCR7 family.</text>
</comment>
<dbReference type="InterPro" id="IPR036544">
    <property type="entry name" value="QCR7_sf"/>
</dbReference>
<dbReference type="GO" id="GO:0005743">
    <property type="term" value="C:mitochondrial inner membrane"/>
    <property type="evidence" value="ECO:0007669"/>
    <property type="project" value="UniProtKB-SubCell"/>
</dbReference>
<dbReference type="SUPFAM" id="SSF81524">
    <property type="entry name" value="14 kDa protein of cytochrome bc1 complex (Ubiquinol-cytochrome c reductase)"/>
    <property type="match status" value="1"/>
</dbReference>
<evidence type="ECO:0000256" key="11">
    <source>
        <dbReference type="ARBA" id="ARBA00046393"/>
    </source>
</evidence>
<name>A0A4D5RA02_SCOVI</name>
<dbReference type="EMBL" id="GGNE01000481">
    <property type="protein sequence ID" value="MIC89022.1"/>
    <property type="molecule type" value="Transcribed_RNA"/>
</dbReference>